<dbReference type="SUPFAM" id="SSF52540">
    <property type="entry name" value="P-loop containing nucleoside triphosphate hydrolases"/>
    <property type="match status" value="1"/>
</dbReference>
<dbReference type="GO" id="GO:0005524">
    <property type="term" value="F:ATP binding"/>
    <property type="evidence" value="ECO:0007669"/>
    <property type="project" value="InterPro"/>
</dbReference>
<evidence type="ECO:0000259" key="1">
    <source>
        <dbReference type="Pfam" id="PF13304"/>
    </source>
</evidence>
<sequence>MIIEFCVSNFLSIKEELTISFIATPLKESLSEENDILPLGNTGISLLRSAVIFGANASGKSNVLKAMTFYKRFITDSFKGSQAGEPINVENFHLNATSINEPTTMEATFTDGEYIYRYGFEVNRKEVKAEWLYQRLRKKRAKELEIFYREGEVTSVHQKSPLIQEIVTKKMVRSNALLLSTIAQFNEPKAVKIMHLLNDTQVLFCSEDDKLWEQAIRHLDDETMRRRIIEFARYADLGIEEITKVDNRLVSQHKQYDDEGKETNSISFTFNKNESEGTIKYFSMSYPIIDALDNGKRIIVDELDSKLHPLLVCKIIALFNSAKTNPKGAQLLFTAHDTFLLSAGLFRRDQIWFTQKDGFGATSSYSLAEYKVRSTSPFEKDYLLGKYGATPIIGEMERIFNVEG</sequence>
<proteinExistence type="predicted"/>
<feature type="domain" description="ATPase AAA-type core" evidence="1">
    <location>
        <begin position="50"/>
        <end position="342"/>
    </location>
</feature>
<dbReference type="InterPro" id="IPR027417">
    <property type="entry name" value="P-loop_NTPase"/>
</dbReference>
<reference evidence="2" key="1">
    <citation type="journal article" date="2012" name="PLoS ONE">
        <title>Gene sets for utilization of primary and secondary nutrition supplies in the distal gut of endangered iberian lynx.</title>
        <authorList>
            <person name="Alcaide M."/>
            <person name="Messina E."/>
            <person name="Richter M."/>
            <person name="Bargiela R."/>
            <person name="Peplies J."/>
            <person name="Huws S.A."/>
            <person name="Newbold C.J."/>
            <person name="Golyshin P.N."/>
            <person name="Simon M.A."/>
            <person name="Lopez G."/>
            <person name="Yakimov M.M."/>
            <person name="Ferrer M."/>
        </authorList>
    </citation>
    <scope>NUCLEOTIDE SEQUENCE</scope>
</reference>
<dbReference type="EMBL" id="AMCI01005954">
    <property type="protein sequence ID" value="EJW95173.1"/>
    <property type="molecule type" value="Genomic_DNA"/>
</dbReference>
<dbReference type="PANTHER" id="PTHR40396:SF1">
    <property type="entry name" value="ATPASE AAA-TYPE CORE DOMAIN-CONTAINING PROTEIN"/>
    <property type="match status" value="1"/>
</dbReference>
<comment type="caution">
    <text evidence="2">The sequence shown here is derived from an EMBL/GenBank/DDBJ whole genome shotgun (WGS) entry which is preliminary data.</text>
</comment>
<evidence type="ECO:0000313" key="2">
    <source>
        <dbReference type="EMBL" id="EJW95173.1"/>
    </source>
</evidence>
<gene>
    <name evidence="2" type="ORF">EVA_16716</name>
</gene>
<dbReference type="PANTHER" id="PTHR40396">
    <property type="entry name" value="ATPASE-LIKE PROTEIN"/>
    <property type="match status" value="1"/>
</dbReference>
<protein>
    <submittedName>
        <fullName evidence="2">Abortive infection protein</fullName>
    </submittedName>
</protein>
<dbReference type="GO" id="GO:0016887">
    <property type="term" value="F:ATP hydrolysis activity"/>
    <property type="evidence" value="ECO:0007669"/>
    <property type="project" value="InterPro"/>
</dbReference>
<name>J9FL75_9ZZZZ</name>
<dbReference type="Gene3D" id="3.40.50.300">
    <property type="entry name" value="P-loop containing nucleotide triphosphate hydrolases"/>
    <property type="match status" value="1"/>
</dbReference>
<dbReference type="AlphaFoldDB" id="J9FL75"/>
<organism evidence="2">
    <name type="scientific">gut metagenome</name>
    <dbReference type="NCBI Taxonomy" id="749906"/>
    <lineage>
        <taxon>unclassified sequences</taxon>
        <taxon>metagenomes</taxon>
        <taxon>organismal metagenomes</taxon>
    </lineage>
</organism>
<dbReference type="Pfam" id="PF13304">
    <property type="entry name" value="AAA_21"/>
    <property type="match status" value="1"/>
</dbReference>
<accession>J9FL75</accession>
<dbReference type="InterPro" id="IPR003959">
    <property type="entry name" value="ATPase_AAA_core"/>
</dbReference>